<evidence type="ECO:0000256" key="12">
    <source>
        <dbReference type="PIRNR" id="PIRNR000013"/>
    </source>
</evidence>
<dbReference type="GO" id="GO:0009061">
    <property type="term" value="P:anaerobic respiration"/>
    <property type="evidence" value="ECO:0007669"/>
    <property type="project" value="TreeGrafter"/>
</dbReference>
<feature type="binding site" description="covalent" evidence="13">
    <location>
        <position position="141"/>
    </location>
    <ligand>
        <name>heme</name>
        <dbReference type="ChEBI" id="CHEBI:30413"/>
        <label>3</label>
    </ligand>
</feature>
<dbReference type="FunFam" id="1.10.3820.10:FF:000001">
    <property type="entry name" value="Cytochrome c-type protein"/>
    <property type="match status" value="1"/>
</dbReference>
<feature type="binding site" description="covalent" evidence="13">
    <location>
        <position position="144"/>
    </location>
    <ligand>
        <name>heme</name>
        <dbReference type="ChEBI" id="CHEBI:30413"/>
        <label>3</label>
    </ligand>
</feature>
<dbReference type="GO" id="GO:0005886">
    <property type="term" value="C:plasma membrane"/>
    <property type="evidence" value="ECO:0007669"/>
    <property type="project" value="UniProtKB-SubCell"/>
</dbReference>
<reference evidence="18" key="1">
    <citation type="submission" date="2018-05" db="EMBL/GenBank/DDBJ databases">
        <authorList>
            <person name="Li Y."/>
        </authorList>
    </citation>
    <scope>NUCLEOTIDE SEQUENCE [LARGE SCALE GENOMIC DNA]</scope>
    <source>
        <strain evidence="18">3d-2-2</strain>
    </source>
</reference>
<feature type="domain" description="NapC/NirT cytochrome c N-terminal" evidence="16">
    <location>
        <begin position="16"/>
        <end position="187"/>
    </location>
</feature>
<feature type="binding site" description="covalent" evidence="13">
    <location>
        <position position="81"/>
    </location>
    <ligand>
        <name>heme</name>
        <dbReference type="ChEBI" id="CHEBI:30413"/>
        <label>2</label>
    </ligand>
</feature>
<feature type="binding site" description="axial binding residue" evidence="14">
    <location>
        <position position="57"/>
    </location>
    <ligand>
        <name>heme</name>
        <dbReference type="ChEBI" id="CHEBI:30413"/>
        <label>1</label>
    </ligand>
    <ligandPart>
        <name>Fe</name>
        <dbReference type="ChEBI" id="CHEBI:18248"/>
    </ligandPart>
</feature>
<feature type="binding site" description="covalent" evidence="13">
    <location>
        <position position="174"/>
    </location>
    <ligand>
        <name>heme</name>
        <dbReference type="ChEBI" id="CHEBI:30413"/>
        <label>4</label>
    </ligand>
</feature>
<gene>
    <name evidence="17" type="ORF">DD235_15685</name>
</gene>
<keyword evidence="18" id="KW-1185">Reference proteome</keyword>
<feature type="transmembrane region" description="Helical" evidence="15">
    <location>
        <begin position="21"/>
        <end position="42"/>
    </location>
</feature>
<comment type="similarity">
    <text evidence="2">Belongs to the NapC/NirT/NrfH family.</text>
</comment>
<dbReference type="InterPro" id="IPR038266">
    <property type="entry name" value="NapC/NirT_cytc_sf"/>
</dbReference>
<feature type="binding site" description="axial binding residue" evidence="14">
    <location>
        <position position="183"/>
    </location>
    <ligand>
        <name>heme</name>
        <dbReference type="ChEBI" id="CHEBI:30413"/>
        <label>2</label>
    </ligand>
    <ligandPart>
        <name>Fe</name>
        <dbReference type="ChEBI" id="CHEBI:18248"/>
    </ligandPart>
</feature>
<evidence type="ECO:0000256" key="10">
    <source>
        <dbReference type="ARBA" id="ARBA00023004"/>
    </source>
</evidence>
<keyword evidence="11 15" id="KW-0472">Membrane</keyword>
<comment type="subcellular location">
    <subcellularLocation>
        <location evidence="1">Cell membrane</location>
        <topology evidence="1">Single-pass membrane protein</topology>
    </subcellularLocation>
</comment>
<feature type="binding site" description="axial binding residue" evidence="14">
    <location>
        <position position="178"/>
    </location>
    <ligand>
        <name>heme</name>
        <dbReference type="ChEBI" id="CHEBI:30413"/>
        <label>4</label>
    </ligand>
    <ligandPart>
        <name>Fe</name>
        <dbReference type="ChEBI" id="CHEBI:18248"/>
    </ligandPart>
</feature>
<dbReference type="Gene3D" id="1.10.3820.10">
    <property type="entry name" value="Di-heme elbow motif domain"/>
    <property type="match status" value="1"/>
</dbReference>
<dbReference type="Proteomes" id="UP000245212">
    <property type="component" value="Unassembled WGS sequence"/>
</dbReference>
<evidence type="ECO:0000256" key="5">
    <source>
        <dbReference type="ARBA" id="ARBA00022617"/>
    </source>
</evidence>
<feature type="binding site" description="covalent" evidence="13">
    <location>
        <position position="84"/>
    </location>
    <ligand>
        <name>heme</name>
        <dbReference type="ChEBI" id="CHEBI:30413"/>
        <label>2</label>
    </ligand>
</feature>
<comment type="PTM">
    <text evidence="12">Binds 4 heme groups per subunit.</text>
</comment>
<organism evidence="17 18">
    <name type="scientific">Corticimicrobacter populi</name>
    <dbReference type="NCBI Taxonomy" id="2175229"/>
    <lineage>
        <taxon>Bacteria</taxon>
        <taxon>Pseudomonadati</taxon>
        <taxon>Pseudomonadota</taxon>
        <taxon>Betaproteobacteria</taxon>
        <taxon>Burkholderiales</taxon>
        <taxon>Alcaligenaceae</taxon>
        <taxon>Corticimicrobacter</taxon>
    </lineage>
</organism>
<dbReference type="InterPro" id="IPR005126">
    <property type="entry name" value="NapC/NirT_cyt_c_N"/>
</dbReference>
<feature type="binding site" description="axial binding residue" evidence="14">
    <location>
        <position position="145"/>
    </location>
    <ligand>
        <name>heme</name>
        <dbReference type="ChEBI" id="CHEBI:30413"/>
        <label>3</label>
    </ligand>
    <ligandPart>
        <name>Fe</name>
        <dbReference type="ChEBI" id="CHEBI:18248"/>
    </ligandPart>
</feature>
<feature type="binding site" description="axial binding residue" evidence="14">
    <location>
        <position position="103"/>
    </location>
    <ligand>
        <name>heme</name>
        <dbReference type="ChEBI" id="CHEBI:30413"/>
        <label>1</label>
    </ligand>
    <ligandPart>
        <name>Fe</name>
        <dbReference type="ChEBI" id="CHEBI:18248"/>
    </ligandPart>
</feature>
<dbReference type="SUPFAM" id="SSF48695">
    <property type="entry name" value="Multiheme cytochromes"/>
    <property type="match status" value="1"/>
</dbReference>
<dbReference type="GO" id="GO:0046872">
    <property type="term" value="F:metal ion binding"/>
    <property type="evidence" value="ECO:0007669"/>
    <property type="project" value="UniProtKB-KW"/>
</dbReference>
<feature type="binding site" description="covalent" evidence="13">
    <location>
        <position position="54"/>
    </location>
    <ligand>
        <name>heme</name>
        <dbReference type="ChEBI" id="CHEBI:30413"/>
        <label>1</label>
    </ligand>
</feature>
<dbReference type="InterPro" id="IPR024717">
    <property type="entry name" value="NapC/NirT/NrfH"/>
</dbReference>
<dbReference type="InterPro" id="IPR051174">
    <property type="entry name" value="Cytochrome_c-type_ET"/>
</dbReference>
<evidence type="ECO:0000256" key="2">
    <source>
        <dbReference type="ARBA" id="ARBA00007395"/>
    </source>
</evidence>
<name>A0A2V1K0C9_9BURK</name>
<dbReference type="AlphaFoldDB" id="A0A2V1K0C9"/>
<dbReference type="RefSeq" id="WP_109063059.1">
    <property type="nucleotide sequence ID" value="NZ_QETA01000008.1"/>
</dbReference>
<evidence type="ECO:0000256" key="15">
    <source>
        <dbReference type="SAM" id="Phobius"/>
    </source>
</evidence>
<keyword evidence="8 12" id="KW-0249">Electron transport</keyword>
<evidence type="ECO:0000256" key="7">
    <source>
        <dbReference type="ARBA" id="ARBA00022723"/>
    </source>
</evidence>
<comment type="cofactor">
    <cofactor evidence="13">
        <name>heme</name>
        <dbReference type="ChEBI" id="CHEBI:30413"/>
    </cofactor>
    <text evidence="13">Binds 4 heme groups per subunit.</text>
</comment>
<feature type="binding site" description="covalent" evidence="13">
    <location>
        <position position="51"/>
    </location>
    <ligand>
        <name>heme</name>
        <dbReference type="ChEBI" id="CHEBI:30413"/>
        <label>1</label>
    </ligand>
</feature>
<evidence type="ECO:0000256" key="8">
    <source>
        <dbReference type="ARBA" id="ARBA00022982"/>
    </source>
</evidence>
<evidence type="ECO:0000256" key="4">
    <source>
        <dbReference type="ARBA" id="ARBA00022475"/>
    </source>
</evidence>
<dbReference type="GO" id="GO:0019333">
    <property type="term" value="P:denitrification pathway"/>
    <property type="evidence" value="ECO:0007669"/>
    <property type="project" value="InterPro"/>
</dbReference>
<evidence type="ECO:0000256" key="1">
    <source>
        <dbReference type="ARBA" id="ARBA00004162"/>
    </source>
</evidence>
<evidence type="ECO:0000313" key="18">
    <source>
        <dbReference type="Proteomes" id="UP000245212"/>
    </source>
</evidence>
<evidence type="ECO:0000256" key="6">
    <source>
        <dbReference type="ARBA" id="ARBA00022692"/>
    </source>
</evidence>
<protein>
    <recommendedName>
        <fullName evidence="12">Cytochrome c-type protein</fullName>
    </recommendedName>
</protein>
<dbReference type="GO" id="GO:0020037">
    <property type="term" value="F:heme binding"/>
    <property type="evidence" value="ECO:0007669"/>
    <property type="project" value="InterPro"/>
</dbReference>
<evidence type="ECO:0000256" key="9">
    <source>
        <dbReference type="ARBA" id="ARBA00022989"/>
    </source>
</evidence>
<keyword evidence="3 12" id="KW-0813">Transport</keyword>
<dbReference type="GO" id="GO:0009055">
    <property type="term" value="F:electron transfer activity"/>
    <property type="evidence" value="ECO:0007669"/>
    <property type="project" value="TreeGrafter"/>
</dbReference>
<evidence type="ECO:0000259" key="16">
    <source>
        <dbReference type="Pfam" id="PF03264"/>
    </source>
</evidence>
<dbReference type="PIRSF" id="PIRSF000013">
    <property type="entry name" value="4_hem_cytochrm_NapC"/>
    <property type="match status" value="1"/>
</dbReference>
<feature type="binding site" description="covalent" evidence="13">
    <location>
        <position position="177"/>
    </location>
    <ligand>
        <name>heme</name>
        <dbReference type="ChEBI" id="CHEBI:30413"/>
        <label>4</label>
    </ligand>
</feature>
<keyword evidence="5 12" id="KW-0349">Heme</keyword>
<dbReference type="EMBL" id="QETA01000008">
    <property type="protein sequence ID" value="PWF21252.1"/>
    <property type="molecule type" value="Genomic_DNA"/>
</dbReference>
<evidence type="ECO:0000256" key="13">
    <source>
        <dbReference type="PIRSR" id="PIRSR000013-1"/>
    </source>
</evidence>
<keyword evidence="6 15" id="KW-0812">Transmembrane</keyword>
<dbReference type="PANTHER" id="PTHR30333:SF1">
    <property type="entry name" value="CYTOCHROME C-TYPE PROTEIN NAPC"/>
    <property type="match status" value="1"/>
</dbReference>
<keyword evidence="4" id="KW-1003">Cell membrane</keyword>
<dbReference type="PANTHER" id="PTHR30333">
    <property type="entry name" value="CYTOCHROME C-TYPE PROTEIN"/>
    <property type="match status" value="1"/>
</dbReference>
<sequence length="214" mass="23932">MANNGKWARLKQWVSQRRKTIGVVSISFVLGVLAWVGFNAGLEATNTEAFCISCHEMSDNVYVEYRNSIHYQNASGVRATCADCHVPKEWGPKMLRKLEAYNDVLQTILGSADTPEKFNERRQAMAEREWARMKARDSQNCRSCHKADHFDFSQQGRRAAETHQQGLVEEGKTCIDCHKGIAHSLPQIDQGVGAARPDAVPAGVFHDASSRRAE</sequence>
<keyword evidence="7 12" id="KW-0479">Metal-binding</keyword>
<evidence type="ECO:0000256" key="3">
    <source>
        <dbReference type="ARBA" id="ARBA00022448"/>
    </source>
</evidence>
<dbReference type="Pfam" id="PF03264">
    <property type="entry name" value="Cytochrom_NNT"/>
    <property type="match status" value="1"/>
</dbReference>
<evidence type="ECO:0000256" key="14">
    <source>
        <dbReference type="PIRSR" id="PIRSR000013-2"/>
    </source>
</evidence>
<feature type="binding site" evidence="13">
    <location>
        <position position="103"/>
    </location>
    <ligand>
        <name>a menaquinol</name>
        <dbReference type="ChEBI" id="CHEBI:18151"/>
    </ligand>
</feature>
<evidence type="ECO:0000313" key="17">
    <source>
        <dbReference type="EMBL" id="PWF21252.1"/>
    </source>
</evidence>
<comment type="caution">
    <text evidence="17">The sequence shown here is derived from an EMBL/GenBank/DDBJ whole genome shotgun (WGS) entry which is preliminary data.</text>
</comment>
<feature type="binding site" description="axial binding residue" evidence="14">
    <location>
        <position position="85"/>
    </location>
    <ligand>
        <name>heme</name>
        <dbReference type="ChEBI" id="CHEBI:30413"/>
        <label>2</label>
    </ligand>
    <ligandPart>
        <name>Fe</name>
        <dbReference type="ChEBI" id="CHEBI:18248"/>
    </ligandPart>
</feature>
<accession>A0A2V1K0C9</accession>
<keyword evidence="9 15" id="KW-1133">Transmembrane helix</keyword>
<proteinExistence type="inferred from homology"/>
<keyword evidence="10 12" id="KW-0408">Iron</keyword>
<dbReference type="InterPro" id="IPR036280">
    <property type="entry name" value="Multihaem_cyt_sf"/>
</dbReference>
<evidence type="ECO:0000256" key="11">
    <source>
        <dbReference type="ARBA" id="ARBA00023136"/>
    </source>
</evidence>